<proteinExistence type="predicted"/>
<reference evidence="2" key="1">
    <citation type="submission" date="2022-11" db="UniProtKB">
        <authorList>
            <consortium name="WormBaseParasite"/>
        </authorList>
    </citation>
    <scope>IDENTIFICATION</scope>
</reference>
<sequence>MANESTVKNIANLKNLKHLSQFCLWNIPEIFNLEHFSIFIKNRINTQFILRFNRNISEQYKYQINSLIDAIIESKFPNRLIEYNGQDYEKEKIMSNRYQW</sequence>
<evidence type="ECO:0000313" key="2">
    <source>
        <dbReference type="WBParaSite" id="ES5_v2.g25013.t1"/>
    </source>
</evidence>
<protein>
    <submittedName>
        <fullName evidence="2">Uncharacterized protein</fullName>
    </submittedName>
</protein>
<accession>A0AC34G5Y6</accession>
<organism evidence="1 2">
    <name type="scientific">Panagrolaimus sp. ES5</name>
    <dbReference type="NCBI Taxonomy" id="591445"/>
    <lineage>
        <taxon>Eukaryota</taxon>
        <taxon>Metazoa</taxon>
        <taxon>Ecdysozoa</taxon>
        <taxon>Nematoda</taxon>
        <taxon>Chromadorea</taxon>
        <taxon>Rhabditida</taxon>
        <taxon>Tylenchina</taxon>
        <taxon>Panagrolaimomorpha</taxon>
        <taxon>Panagrolaimoidea</taxon>
        <taxon>Panagrolaimidae</taxon>
        <taxon>Panagrolaimus</taxon>
    </lineage>
</organism>
<dbReference type="Proteomes" id="UP000887579">
    <property type="component" value="Unplaced"/>
</dbReference>
<dbReference type="WBParaSite" id="ES5_v2.g25013.t1">
    <property type="protein sequence ID" value="ES5_v2.g25013.t1"/>
    <property type="gene ID" value="ES5_v2.g25013"/>
</dbReference>
<name>A0AC34G5Y6_9BILA</name>
<evidence type="ECO:0000313" key="1">
    <source>
        <dbReference type="Proteomes" id="UP000887579"/>
    </source>
</evidence>